<evidence type="ECO:0000256" key="1">
    <source>
        <dbReference type="SAM" id="MobiDB-lite"/>
    </source>
</evidence>
<sequence length="102" mass="11706">MLRSEVLGSYREKKHDEKKDSKNTVLGTMGPVTTVPLGTFHLNNSKDLELQGQETTATYRNVASLTHFLLCLNRIFVRTKKDMFRKGILGSYHEKRHQGQQT</sequence>
<feature type="region of interest" description="Disordered" evidence="1">
    <location>
        <begin position="1"/>
        <end position="30"/>
    </location>
</feature>
<evidence type="ECO:0000313" key="2">
    <source>
        <dbReference type="Proteomes" id="UP000095287"/>
    </source>
</evidence>
<evidence type="ECO:0000313" key="3">
    <source>
        <dbReference type="WBParaSite" id="L893_g21284.t1"/>
    </source>
</evidence>
<dbReference type="WBParaSite" id="L893_g21284.t1">
    <property type="protein sequence ID" value="L893_g21284.t1"/>
    <property type="gene ID" value="L893_g21284"/>
</dbReference>
<keyword evidence="2" id="KW-1185">Reference proteome</keyword>
<dbReference type="AlphaFoldDB" id="A0A1I7YZD8"/>
<accession>A0A1I7YZD8</accession>
<dbReference type="Proteomes" id="UP000095287">
    <property type="component" value="Unplaced"/>
</dbReference>
<protein>
    <submittedName>
        <fullName evidence="3">Ovule protein</fullName>
    </submittedName>
</protein>
<name>A0A1I7YZD8_9BILA</name>
<reference evidence="3" key="1">
    <citation type="submission" date="2016-11" db="UniProtKB">
        <authorList>
            <consortium name="WormBaseParasite"/>
        </authorList>
    </citation>
    <scope>IDENTIFICATION</scope>
</reference>
<feature type="compositionally biased region" description="Basic and acidic residues" evidence="1">
    <location>
        <begin position="10"/>
        <end position="22"/>
    </location>
</feature>
<organism evidence="2 3">
    <name type="scientific">Steinernema glaseri</name>
    <dbReference type="NCBI Taxonomy" id="37863"/>
    <lineage>
        <taxon>Eukaryota</taxon>
        <taxon>Metazoa</taxon>
        <taxon>Ecdysozoa</taxon>
        <taxon>Nematoda</taxon>
        <taxon>Chromadorea</taxon>
        <taxon>Rhabditida</taxon>
        <taxon>Tylenchina</taxon>
        <taxon>Panagrolaimomorpha</taxon>
        <taxon>Strongyloidoidea</taxon>
        <taxon>Steinernematidae</taxon>
        <taxon>Steinernema</taxon>
    </lineage>
</organism>
<proteinExistence type="predicted"/>